<accession>A0A919B901</accession>
<dbReference type="GO" id="GO:0005829">
    <property type="term" value="C:cytosol"/>
    <property type="evidence" value="ECO:0007669"/>
    <property type="project" value="TreeGrafter"/>
</dbReference>
<reference evidence="4" key="2">
    <citation type="submission" date="2020-09" db="EMBL/GenBank/DDBJ databases">
        <authorList>
            <person name="Sun Q."/>
            <person name="Ohkuma M."/>
        </authorList>
    </citation>
    <scope>NUCLEOTIDE SEQUENCE</scope>
    <source>
        <strain evidence="4">JCM 4059</strain>
    </source>
</reference>
<feature type="domain" description="Helicase ATP-binding" evidence="2">
    <location>
        <begin position="14"/>
        <end position="196"/>
    </location>
</feature>
<dbReference type="GO" id="GO:0004386">
    <property type="term" value="F:helicase activity"/>
    <property type="evidence" value="ECO:0007669"/>
    <property type="project" value="UniProtKB-KW"/>
</dbReference>
<dbReference type="Pfam" id="PF03457">
    <property type="entry name" value="HA"/>
    <property type="match status" value="3"/>
</dbReference>
<sequence>MDAIVRGLDIPPGRRVPENGLRGQMISACGTGKTISAAAAARRLAPNGRILVVVPTLDLLTQTAREWRRAGHTGPAVAVCSLEDDPLLWSLRVRCTTNPIRLAMWHGQGPVLVFATYASLPVLAEAFAGLYGQQLAPMDLVVVDEAHRTSGSLGKAWAAVHDQAVIPATRRLYLTATPRIWQERPPVEEVREGWRDPLPEELAASMNDEQIFGPVLYRLSLASAVTRGLLARYQIIVMELRDPVVTPERLRGEQRREEEVRGQRLAALQAGLLRTMAEHNLSTCITFHHRTIEAQAFAEGLPAVAGKLHADQPETYPATVWADWLCGEHPAERRQETLSGFGTTEQRAVLANCKVLGEGVDIRAVDSVALLDPKGAPHDIVQAIGRALRQKPGEGKLASLIVPVFLKAGEEPEDMFTSGSYRPLVQVLQGLRAHDEEAVELLAIPQEPQKRVIEPSRWIGPAPEEGEEESRVLLRFAAPRDPVMIADWVSFNVIDTERQDWARGYAALRRYVRREEHARVPLSHQEGAYPLGRWVAEQRRAYGAGQMPASRIARLEGLGMVWDPADAAFQENLAAARVYYEQHWTLCAPRNAVALDKPVGQWLSNLRRPGALDKYPERAEALAAIDRDWNPAWPLDWQRHYAAVRVLLGIEDDQDHDAETGTGVDAGASGDASAGAGSGDGSSISAGGGAGAVVGASAGAAGGGAGEGATLDDLLPGVTVHGMDVGRWLERQREHAVWAALLPEQQQRLERLGVTPLPAPAAEETPVRARKGASAAFRRGLEAVRQYQARTGSTAVPRAHVEVLPDGTEVRAGVWLSNTRARRGRLSEEERAALAELGIDWAQQ</sequence>
<keyword evidence="4" id="KW-0378">Hydrolase</keyword>
<dbReference type="GO" id="GO:0005524">
    <property type="term" value="F:ATP binding"/>
    <property type="evidence" value="ECO:0007669"/>
    <property type="project" value="InterPro"/>
</dbReference>
<dbReference type="PANTHER" id="PTHR47396:SF1">
    <property type="entry name" value="ATP-DEPENDENT HELICASE IRC3-RELATED"/>
    <property type="match status" value="1"/>
</dbReference>
<dbReference type="SMART" id="SM00490">
    <property type="entry name" value="HELICc"/>
    <property type="match status" value="1"/>
</dbReference>
<evidence type="ECO:0000259" key="2">
    <source>
        <dbReference type="PROSITE" id="PS51192"/>
    </source>
</evidence>
<dbReference type="Pfam" id="PF00271">
    <property type="entry name" value="Helicase_C"/>
    <property type="match status" value="1"/>
</dbReference>
<comment type="caution">
    <text evidence="4">The sequence shown here is derived from an EMBL/GenBank/DDBJ whole genome shotgun (WGS) entry which is preliminary data.</text>
</comment>
<keyword evidence="4" id="KW-0067">ATP-binding</keyword>
<dbReference type="SUPFAM" id="SSF52540">
    <property type="entry name" value="P-loop containing nucleoside triphosphate hydrolases"/>
    <property type="match status" value="1"/>
</dbReference>
<dbReference type="EMBL" id="BNBD01000026">
    <property type="protein sequence ID" value="GHF73959.1"/>
    <property type="molecule type" value="Genomic_DNA"/>
</dbReference>
<evidence type="ECO:0000313" key="4">
    <source>
        <dbReference type="EMBL" id="GHF73959.1"/>
    </source>
</evidence>
<feature type="region of interest" description="Disordered" evidence="1">
    <location>
        <begin position="656"/>
        <end position="685"/>
    </location>
</feature>
<name>A0A919B901_9ACTN</name>
<dbReference type="PANTHER" id="PTHR47396">
    <property type="entry name" value="TYPE I RESTRICTION ENZYME ECOKI R PROTEIN"/>
    <property type="match status" value="1"/>
</dbReference>
<dbReference type="Gene3D" id="3.40.50.300">
    <property type="entry name" value="P-loop containing nucleotide triphosphate hydrolases"/>
    <property type="match status" value="2"/>
</dbReference>
<dbReference type="InterPro" id="IPR005114">
    <property type="entry name" value="Helicase_assoc"/>
</dbReference>
<dbReference type="CDD" id="cd18785">
    <property type="entry name" value="SF2_C"/>
    <property type="match status" value="1"/>
</dbReference>
<gene>
    <name evidence="4" type="ORF">GCM10010218_63850</name>
</gene>
<dbReference type="Proteomes" id="UP000638313">
    <property type="component" value="Unassembled WGS sequence"/>
</dbReference>
<feature type="compositionally biased region" description="Gly residues" evidence="1">
    <location>
        <begin position="676"/>
        <end position="685"/>
    </location>
</feature>
<dbReference type="InterPro" id="IPR014001">
    <property type="entry name" value="Helicase_ATP-bd"/>
</dbReference>
<dbReference type="SMART" id="SM00487">
    <property type="entry name" value="DEXDc"/>
    <property type="match status" value="1"/>
</dbReference>
<dbReference type="PROSITE" id="PS51192">
    <property type="entry name" value="HELICASE_ATP_BIND_1"/>
    <property type="match status" value="1"/>
</dbReference>
<protein>
    <submittedName>
        <fullName evidence="4">Helicase</fullName>
    </submittedName>
</protein>
<reference evidence="4" key="1">
    <citation type="journal article" date="2014" name="Int. J. Syst. Evol. Microbiol.">
        <title>Complete genome sequence of Corynebacterium casei LMG S-19264T (=DSM 44701T), isolated from a smear-ripened cheese.</title>
        <authorList>
            <consortium name="US DOE Joint Genome Institute (JGI-PGF)"/>
            <person name="Walter F."/>
            <person name="Albersmeier A."/>
            <person name="Kalinowski J."/>
            <person name="Ruckert C."/>
        </authorList>
    </citation>
    <scope>NUCLEOTIDE SEQUENCE</scope>
    <source>
        <strain evidence="4">JCM 4059</strain>
    </source>
</reference>
<dbReference type="Pfam" id="PF04851">
    <property type="entry name" value="ResIII"/>
    <property type="match status" value="1"/>
</dbReference>
<keyword evidence="4" id="KW-0547">Nucleotide-binding</keyword>
<feature type="compositionally biased region" description="Low complexity" evidence="1">
    <location>
        <begin position="663"/>
        <end position="675"/>
    </location>
</feature>
<evidence type="ECO:0000259" key="3">
    <source>
        <dbReference type="PROSITE" id="PS51194"/>
    </source>
</evidence>
<organism evidence="4 5">
    <name type="scientific">Streptomyces mashuensis</name>
    <dbReference type="NCBI Taxonomy" id="33904"/>
    <lineage>
        <taxon>Bacteria</taxon>
        <taxon>Bacillati</taxon>
        <taxon>Actinomycetota</taxon>
        <taxon>Actinomycetes</taxon>
        <taxon>Kitasatosporales</taxon>
        <taxon>Streptomycetaceae</taxon>
        <taxon>Streptomyces</taxon>
    </lineage>
</organism>
<dbReference type="Gene3D" id="6.10.140.530">
    <property type="match status" value="1"/>
</dbReference>
<dbReference type="GO" id="GO:0016787">
    <property type="term" value="F:hydrolase activity"/>
    <property type="evidence" value="ECO:0007669"/>
    <property type="project" value="InterPro"/>
</dbReference>
<feature type="domain" description="Helicase C-terminal" evidence="3">
    <location>
        <begin position="267"/>
        <end position="443"/>
    </location>
</feature>
<proteinExistence type="predicted"/>
<dbReference type="InterPro" id="IPR001650">
    <property type="entry name" value="Helicase_C-like"/>
</dbReference>
<keyword evidence="4" id="KW-0347">Helicase</keyword>
<dbReference type="InterPro" id="IPR027417">
    <property type="entry name" value="P-loop_NTPase"/>
</dbReference>
<evidence type="ECO:0000313" key="5">
    <source>
        <dbReference type="Proteomes" id="UP000638313"/>
    </source>
</evidence>
<dbReference type="InterPro" id="IPR006935">
    <property type="entry name" value="Helicase/UvrB_N"/>
</dbReference>
<keyword evidence="5" id="KW-1185">Reference proteome</keyword>
<dbReference type="AlphaFoldDB" id="A0A919B901"/>
<dbReference type="InterPro" id="IPR050742">
    <property type="entry name" value="Helicase_Restrict-Modif_Enz"/>
</dbReference>
<dbReference type="GO" id="GO:0003677">
    <property type="term" value="F:DNA binding"/>
    <property type="evidence" value="ECO:0007669"/>
    <property type="project" value="InterPro"/>
</dbReference>
<dbReference type="PROSITE" id="PS51194">
    <property type="entry name" value="HELICASE_CTER"/>
    <property type="match status" value="1"/>
</dbReference>
<evidence type="ECO:0000256" key="1">
    <source>
        <dbReference type="SAM" id="MobiDB-lite"/>
    </source>
</evidence>